<organism evidence="2 3">
    <name type="scientific">Escherichia phage vB_EcoP-CHD5UKE1</name>
    <dbReference type="NCBI Taxonomy" id="2865805"/>
    <lineage>
        <taxon>Viruses</taxon>
        <taxon>Duplodnaviria</taxon>
        <taxon>Heunggongvirae</taxon>
        <taxon>Uroviricota</taxon>
        <taxon>Caudoviricetes</taxon>
        <taxon>Mktvariviridae</taxon>
        <taxon>Gordonclarkvirinae</taxon>
        <taxon>Kuravirus</taxon>
        <taxon>Kuravirus CHD5UKE1</taxon>
        <taxon>Kuravirus SU10</taxon>
    </lineage>
</organism>
<proteinExistence type="predicted"/>
<dbReference type="Proteomes" id="UP000828739">
    <property type="component" value="Segment"/>
</dbReference>
<gene>
    <name evidence="2" type="ORF">CHD5UKE1_0036</name>
</gene>
<accession>A0ABX9AFE3</accession>
<feature type="domain" description="Macro" evidence="1">
    <location>
        <begin position="41"/>
        <end position="144"/>
    </location>
</feature>
<dbReference type="InterPro" id="IPR050892">
    <property type="entry name" value="ADP-ribose_metab_enzymes"/>
</dbReference>
<dbReference type="SUPFAM" id="SSF52949">
    <property type="entry name" value="Macro domain-like"/>
    <property type="match status" value="1"/>
</dbReference>
<dbReference type="PANTHER" id="PTHR12521">
    <property type="entry name" value="PROTEIN C6ORF130"/>
    <property type="match status" value="1"/>
</dbReference>
<keyword evidence="3" id="KW-1185">Reference proteome</keyword>
<evidence type="ECO:0000313" key="2">
    <source>
        <dbReference type="EMBL" id="QZI80532.1"/>
    </source>
</evidence>
<dbReference type="InterPro" id="IPR002589">
    <property type="entry name" value="Macro_dom"/>
</dbReference>
<dbReference type="Gene3D" id="3.40.220.10">
    <property type="entry name" value="Leucine Aminopeptidase, subunit E, domain 1"/>
    <property type="match status" value="1"/>
</dbReference>
<dbReference type="PANTHER" id="PTHR12521:SF0">
    <property type="entry name" value="ADP-RIBOSE GLYCOHYDROLASE OARD1"/>
    <property type="match status" value="1"/>
</dbReference>
<evidence type="ECO:0000259" key="1">
    <source>
        <dbReference type="Pfam" id="PF01661"/>
    </source>
</evidence>
<dbReference type="InterPro" id="IPR043472">
    <property type="entry name" value="Macro_dom-like"/>
</dbReference>
<dbReference type="Pfam" id="PF01661">
    <property type="entry name" value="Macro"/>
    <property type="match status" value="1"/>
</dbReference>
<sequence length="165" mass="18709">MCCQSQWIVRSSERAWDKIMAIVFEGKANVFTVDVQTVTCTVNLVGVMGAGVAKEYKRRYPEAFERYKVACNSGFQIGQLLLQRLNDGRLGLCFPTKKHWRNGSEIEWVEQGLQKLLLTYKDKGITSLAITPLGCGNGGLDYQSQVRPIMFKYLNQMDIPVYICL</sequence>
<protein>
    <recommendedName>
        <fullName evidence="1">Macro domain-containing protein</fullName>
    </recommendedName>
</protein>
<dbReference type="EMBL" id="MZ234028">
    <property type="protein sequence ID" value="QZI80532.1"/>
    <property type="molecule type" value="Genomic_DNA"/>
</dbReference>
<name>A0ABX9AFE3_9CAUD</name>
<evidence type="ECO:0000313" key="3">
    <source>
        <dbReference type="Proteomes" id="UP000828739"/>
    </source>
</evidence>
<reference evidence="2 3" key="1">
    <citation type="submission" date="2021-05" db="EMBL/GenBank/DDBJ databases">
        <title>Naturally bred epsilon2 phages have an improved host range and effectivity in uropathogenic E. coli over their ancestor phages.</title>
        <authorList>
            <person name="Saez D."/>
            <person name="Loose M."/>
            <person name="Mutti M."/>
            <person name="Visram Z."/>
            <person name="Hitzenhammer E."/>
            <person name="Dippel D."/>
            <person name="Tisakova L."/>
            <person name="Schertler S."/>
            <person name="Wittmann J."/>
            <person name="Corsini L."/>
            <person name="Wagenlehner F."/>
        </authorList>
    </citation>
    <scope>NUCLEOTIDE SEQUENCE [LARGE SCALE GENOMIC DNA]</scope>
</reference>